<dbReference type="GO" id="GO:0003824">
    <property type="term" value="F:catalytic activity"/>
    <property type="evidence" value="ECO:0007669"/>
    <property type="project" value="InterPro"/>
</dbReference>
<dbReference type="InterPro" id="IPR050377">
    <property type="entry name" value="Radical_SAM_PqqE_MftC-like"/>
</dbReference>
<dbReference type="InterPro" id="IPR013785">
    <property type="entry name" value="Aldolase_TIM"/>
</dbReference>
<dbReference type="PANTHER" id="PTHR11228:SF7">
    <property type="entry name" value="PQQA PEPTIDE CYCLASE"/>
    <property type="match status" value="1"/>
</dbReference>
<accession>A0A833E9C5</accession>
<keyword evidence="2" id="KW-0479">Metal-binding</keyword>
<dbReference type="InterPro" id="IPR058240">
    <property type="entry name" value="rSAM_sf"/>
</dbReference>
<evidence type="ECO:0000313" key="6">
    <source>
        <dbReference type="EMBL" id="HIQ29009.1"/>
    </source>
</evidence>
<dbReference type="SUPFAM" id="SSF102114">
    <property type="entry name" value="Radical SAM enzymes"/>
    <property type="match status" value="1"/>
</dbReference>
<dbReference type="Gene3D" id="3.20.20.70">
    <property type="entry name" value="Aldolase class I"/>
    <property type="match status" value="1"/>
</dbReference>
<evidence type="ECO:0000259" key="5">
    <source>
        <dbReference type="PROSITE" id="PS51918"/>
    </source>
</evidence>
<dbReference type="CDD" id="cd21109">
    <property type="entry name" value="SPASM"/>
    <property type="match status" value="1"/>
</dbReference>
<evidence type="ECO:0000256" key="2">
    <source>
        <dbReference type="ARBA" id="ARBA00022723"/>
    </source>
</evidence>
<dbReference type="InterPro" id="IPR023885">
    <property type="entry name" value="4Fe4S-binding_SPASM_dom"/>
</dbReference>
<dbReference type="GO" id="GO:0046872">
    <property type="term" value="F:metal ion binding"/>
    <property type="evidence" value="ECO:0007669"/>
    <property type="project" value="UniProtKB-KW"/>
</dbReference>
<proteinExistence type="predicted"/>
<evidence type="ECO:0000256" key="3">
    <source>
        <dbReference type="ARBA" id="ARBA00023004"/>
    </source>
</evidence>
<feature type="domain" description="Radical SAM core" evidence="5">
    <location>
        <begin position="1"/>
        <end position="220"/>
    </location>
</feature>
<evidence type="ECO:0000313" key="7">
    <source>
        <dbReference type="Proteomes" id="UP000608579"/>
    </source>
</evidence>
<dbReference type="PANTHER" id="PTHR11228">
    <property type="entry name" value="RADICAL SAM DOMAIN PROTEIN"/>
    <property type="match status" value="1"/>
</dbReference>
<dbReference type="AlphaFoldDB" id="A0A833E9C5"/>
<sequence>MLVGLTLYLQYLCNLSCIHCFLPESLRRNSSLVMPPQKAKEVMKEAYEHGIFCVELTGGEISIYNHKKLMDIILYARSLGQYVRLLTNCVGINEELARFLGRHHVEVRVSLYGASEETYQRITGKQVLKRVVSSLKLLKDNGVVTIIHPVVIKGNEHEAEAMIELASNFTEKNMVSIYTTLYESWDRRGVTELQIEKTDNNPWGVDLNKTEGSLIARVLRGEINSLNTCPIALGLEIHPDGTVLQCNFAPQVTLGNVFKEGFSTIIKRALFRNNVNIATTPPCMQFARETPLLSVE</sequence>
<evidence type="ECO:0000256" key="1">
    <source>
        <dbReference type="ARBA" id="ARBA00022691"/>
    </source>
</evidence>
<evidence type="ECO:0000256" key="4">
    <source>
        <dbReference type="ARBA" id="ARBA00023014"/>
    </source>
</evidence>
<dbReference type="SFLD" id="SFLDS00029">
    <property type="entry name" value="Radical_SAM"/>
    <property type="match status" value="1"/>
</dbReference>
<keyword evidence="4" id="KW-0411">Iron-sulfur</keyword>
<keyword evidence="1" id="KW-0949">S-adenosyl-L-methionine</keyword>
<dbReference type="PROSITE" id="PS51918">
    <property type="entry name" value="RADICAL_SAM"/>
    <property type="match status" value="1"/>
</dbReference>
<dbReference type="CDD" id="cd01335">
    <property type="entry name" value="Radical_SAM"/>
    <property type="match status" value="1"/>
</dbReference>
<dbReference type="EMBL" id="DQVM01000009">
    <property type="protein sequence ID" value="HIQ29009.1"/>
    <property type="molecule type" value="Genomic_DNA"/>
</dbReference>
<gene>
    <name evidence="6" type="ORF">EYH45_00420</name>
</gene>
<dbReference type="Proteomes" id="UP000608579">
    <property type="component" value="Unassembled WGS sequence"/>
</dbReference>
<name>A0A833E9C5_CALS0</name>
<organism evidence="6 7">
    <name type="scientific">Caldiarchaeum subterraneum</name>
    <dbReference type="NCBI Taxonomy" id="311458"/>
    <lineage>
        <taxon>Archaea</taxon>
        <taxon>Nitrososphaerota</taxon>
        <taxon>Candidatus Caldarchaeales</taxon>
        <taxon>Candidatus Caldarchaeaceae</taxon>
        <taxon>Candidatus Caldarchaeum</taxon>
    </lineage>
</organism>
<comment type="caution">
    <text evidence="6">The sequence shown here is derived from an EMBL/GenBank/DDBJ whole genome shotgun (WGS) entry which is preliminary data.</text>
</comment>
<dbReference type="GO" id="GO:0051536">
    <property type="term" value="F:iron-sulfur cluster binding"/>
    <property type="evidence" value="ECO:0007669"/>
    <property type="project" value="UniProtKB-KW"/>
</dbReference>
<dbReference type="InterPro" id="IPR007197">
    <property type="entry name" value="rSAM"/>
</dbReference>
<dbReference type="Pfam" id="PF04055">
    <property type="entry name" value="Radical_SAM"/>
    <property type="match status" value="1"/>
</dbReference>
<reference evidence="6" key="1">
    <citation type="journal article" date="2020" name="ISME J.">
        <title>Gammaproteobacteria mediating utilization of methyl-, sulfur- and petroleum organic compounds in deep ocean hydrothermal plumes.</title>
        <authorList>
            <person name="Zhou Z."/>
            <person name="Liu Y."/>
            <person name="Pan J."/>
            <person name="Cron B.R."/>
            <person name="Toner B.M."/>
            <person name="Anantharaman K."/>
            <person name="Breier J.A."/>
            <person name="Dick G.J."/>
            <person name="Li M."/>
        </authorList>
    </citation>
    <scope>NUCLEOTIDE SEQUENCE</scope>
    <source>
        <strain evidence="6">SZUA-1515</strain>
    </source>
</reference>
<protein>
    <submittedName>
        <fullName evidence="6">Radical SAM protein</fullName>
    </submittedName>
</protein>
<keyword evidence="3" id="KW-0408">Iron</keyword>
<dbReference type="Pfam" id="PF13186">
    <property type="entry name" value="SPASM"/>
    <property type="match status" value="1"/>
</dbReference>
<dbReference type="SFLD" id="SFLDG01067">
    <property type="entry name" value="SPASM/twitch_domain_containing"/>
    <property type="match status" value="1"/>
</dbReference>